<evidence type="ECO:0000313" key="3">
    <source>
        <dbReference type="Proteomes" id="UP000663879"/>
    </source>
</evidence>
<accession>A0A814K778</accession>
<dbReference type="SMART" id="SM00507">
    <property type="entry name" value="HNHc"/>
    <property type="match status" value="1"/>
</dbReference>
<name>A0A814K778_9BILA</name>
<comment type="caution">
    <text evidence="2">The sequence shown here is derived from an EMBL/GenBank/DDBJ whole genome shotgun (WGS) entry which is preliminary data.</text>
</comment>
<dbReference type="CDD" id="cd00085">
    <property type="entry name" value="HNHc"/>
    <property type="match status" value="1"/>
</dbReference>
<sequence length="308" mass="36660">MFNVSNSYPYVKDWLEYNCNENELIDYLLNDKYDNSLEIIENLKKDSRQKKVKIENNLSDSIDFSNIFIESFKENSNQAEWVPALFKKHDDGFKFVYGGVILQPKLIKTENLNSQLSQNKQSLNTSKFQLPIKSLADYAKYNRVQKRIERYFSINFGKQDQNLGLFILDKKQEKKFEDQFKILKSYVSQSKIDYEKNGTITFPSAESYQKSRKEFESKKEKLKKEWERHFNMKWPTELVNGKNRKFEAHHIIPLEFGGANEWCNIVPLTREQHRGKKSTESIHHGEFLNNLEDYMSSVRDHFKPNYKQ</sequence>
<dbReference type="Proteomes" id="UP000663879">
    <property type="component" value="Unassembled WGS sequence"/>
</dbReference>
<dbReference type="Gene3D" id="1.10.30.50">
    <property type="match status" value="1"/>
</dbReference>
<evidence type="ECO:0000259" key="1">
    <source>
        <dbReference type="SMART" id="SM00507"/>
    </source>
</evidence>
<dbReference type="AlphaFoldDB" id="A0A814K778"/>
<evidence type="ECO:0000313" key="2">
    <source>
        <dbReference type="EMBL" id="CAF1048604.1"/>
    </source>
</evidence>
<gene>
    <name evidence="2" type="ORF">OXX778_LOCUS18711</name>
</gene>
<dbReference type="EMBL" id="CAJNOC010005307">
    <property type="protein sequence ID" value="CAF1048604.1"/>
    <property type="molecule type" value="Genomic_DNA"/>
</dbReference>
<organism evidence="2 3">
    <name type="scientific">Brachionus calyciflorus</name>
    <dbReference type="NCBI Taxonomy" id="104777"/>
    <lineage>
        <taxon>Eukaryota</taxon>
        <taxon>Metazoa</taxon>
        <taxon>Spiralia</taxon>
        <taxon>Gnathifera</taxon>
        <taxon>Rotifera</taxon>
        <taxon>Eurotatoria</taxon>
        <taxon>Monogononta</taxon>
        <taxon>Pseudotrocha</taxon>
        <taxon>Ploima</taxon>
        <taxon>Brachionidae</taxon>
        <taxon>Brachionus</taxon>
    </lineage>
</organism>
<dbReference type="InterPro" id="IPR003615">
    <property type="entry name" value="HNH_nuc"/>
</dbReference>
<proteinExistence type="predicted"/>
<reference evidence="2" key="1">
    <citation type="submission" date="2021-02" db="EMBL/GenBank/DDBJ databases">
        <authorList>
            <person name="Nowell W R."/>
        </authorList>
    </citation>
    <scope>NUCLEOTIDE SEQUENCE</scope>
    <source>
        <strain evidence="2">Ploen Becks lab</strain>
    </source>
</reference>
<keyword evidence="3" id="KW-1185">Reference proteome</keyword>
<feature type="domain" description="HNH nuclease" evidence="1">
    <location>
        <begin position="222"/>
        <end position="274"/>
    </location>
</feature>
<protein>
    <recommendedName>
        <fullName evidence="1">HNH nuclease domain-containing protein</fullName>
    </recommendedName>
</protein>